<dbReference type="EMBL" id="FUZA01000005">
    <property type="protein sequence ID" value="SKC07139.1"/>
    <property type="molecule type" value="Genomic_DNA"/>
</dbReference>
<sequence length="339" mass="39139">MKKVDVNVIYYGKPYQTIISILSLLKVSGQYINSVYITVEDKQPFGHYGDVFKVIKAIEPVVPIHLYYPKSFYNLEILDYDRVKNDADYRWTVPYQYALEHAQMKWLFIMHNDMVFHKDMIGDMLPLFEDENMAGTGSIGQCWSCPAAKAKLCGGNAFMKYIPSAEEAIALHEQYDTPRQKRDLEILHSGRIHPLPECRLNEYACLINVETYRKTTLPLGNNGCFGGNWEFTADLGTGWFHQMVNQGHKFTHLSLEEYAKHSSFNPIGQGIMAYSNRDNYVLSEKNALKYLIENYGTNASLDSKTALVAGIRERKYRFRDFRRKIIPTAKNIVKSIIRR</sequence>
<gene>
    <name evidence="1" type="ORF">SAMN05660293_04029</name>
</gene>
<organism evidence="1 2">
    <name type="scientific">Dyadobacter psychrophilus</name>
    <dbReference type="NCBI Taxonomy" id="651661"/>
    <lineage>
        <taxon>Bacteria</taxon>
        <taxon>Pseudomonadati</taxon>
        <taxon>Bacteroidota</taxon>
        <taxon>Cytophagia</taxon>
        <taxon>Cytophagales</taxon>
        <taxon>Spirosomataceae</taxon>
        <taxon>Dyadobacter</taxon>
    </lineage>
</organism>
<dbReference type="AlphaFoldDB" id="A0A1T5GFE8"/>
<dbReference type="Proteomes" id="UP000190897">
    <property type="component" value="Unassembled WGS sequence"/>
</dbReference>
<evidence type="ECO:0000313" key="2">
    <source>
        <dbReference type="Proteomes" id="UP000190897"/>
    </source>
</evidence>
<accession>A0A1T5GFE8</accession>
<proteinExistence type="predicted"/>
<dbReference type="OrthoDB" id="929345at2"/>
<name>A0A1T5GFE8_9BACT</name>
<protein>
    <submittedName>
        <fullName evidence="1">Uncharacterized protein</fullName>
    </submittedName>
</protein>
<dbReference type="RefSeq" id="WP_082216521.1">
    <property type="nucleotide sequence ID" value="NZ_FUZA01000005.1"/>
</dbReference>
<reference evidence="2" key="1">
    <citation type="submission" date="2017-02" db="EMBL/GenBank/DDBJ databases">
        <authorList>
            <person name="Varghese N."/>
            <person name="Submissions S."/>
        </authorList>
    </citation>
    <scope>NUCLEOTIDE SEQUENCE [LARGE SCALE GENOMIC DNA]</scope>
    <source>
        <strain evidence="2">DSM 22270</strain>
    </source>
</reference>
<evidence type="ECO:0000313" key="1">
    <source>
        <dbReference type="EMBL" id="SKC07139.1"/>
    </source>
</evidence>
<keyword evidence="2" id="KW-1185">Reference proteome</keyword>